<dbReference type="KEGG" id="vg:55617295"/>
<gene>
    <name evidence="2" type="primary">4L372XY_124</name>
</gene>
<dbReference type="GeneID" id="55617295"/>
<feature type="coiled-coil region" evidence="1">
    <location>
        <begin position="83"/>
        <end position="114"/>
    </location>
</feature>
<evidence type="ECO:0000313" key="3">
    <source>
        <dbReference type="Proteomes" id="UP000325103"/>
    </source>
</evidence>
<dbReference type="RefSeq" id="YP_009846923.1">
    <property type="nucleotide sequence ID" value="NC_048772.1"/>
</dbReference>
<keyword evidence="3" id="KW-1185">Reference proteome</keyword>
<reference evidence="2 3" key="1">
    <citation type="submission" date="2019-04" db="EMBL/GenBank/DDBJ databases">
        <title>Nine Novel Phages from a Plateau Lake in Southwest China Provide Insights into Aeromonas Phage Diversity.</title>
        <authorList>
            <person name="Xiao W."/>
            <person name="Bai M."/>
            <person name="Wang Y."/>
            <person name="Cui X."/>
        </authorList>
    </citation>
    <scope>NUCLEOTIDE SEQUENCE [LARGE SCALE GENOMIC DNA]</scope>
</reference>
<accession>A0A5B9N5T1</accession>
<name>A0A5B9N5T1_9CAUD</name>
<dbReference type="EMBL" id="MK813941">
    <property type="protein sequence ID" value="QEG08839.1"/>
    <property type="molecule type" value="Genomic_DNA"/>
</dbReference>
<evidence type="ECO:0000256" key="1">
    <source>
        <dbReference type="SAM" id="Coils"/>
    </source>
</evidence>
<sequence>MKDIHSNSLRLVEEWLENTSDKEFIDDYKSIVKDNWNKEELTDFDIFQALDRTSVLINMVSETLGSVFIPEEDGGLDDVLPAVKKHYKLLENVQDNLMELYQQLGNDLATYKKENINEK</sequence>
<proteinExistence type="predicted"/>
<evidence type="ECO:0000313" key="2">
    <source>
        <dbReference type="EMBL" id="QEG08839.1"/>
    </source>
</evidence>
<keyword evidence="1" id="KW-0175">Coiled coil</keyword>
<protein>
    <submittedName>
        <fullName evidence="2">Uncharacterized protein</fullName>
    </submittedName>
</protein>
<dbReference type="Proteomes" id="UP000325103">
    <property type="component" value="Segment"/>
</dbReference>
<organism evidence="2 3">
    <name type="scientific">Aeromonas phage 4L372XY</name>
    <dbReference type="NCBI Taxonomy" id="2588520"/>
    <lineage>
        <taxon>Viruses</taxon>
        <taxon>Duplodnaviria</taxon>
        <taxon>Heunggongvirae</taxon>
        <taxon>Uroviricota</taxon>
        <taxon>Caudoviricetes</taxon>
        <taxon>Plateaulakevirus</taxon>
        <taxon>Plateaulakevirus pv4L372XY</taxon>
    </lineage>
</organism>